<dbReference type="Gene3D" id="2.60.40.10">
    <property type="entry name" value="Immunoglobulins"/>
    <property type="match status" value="1"/>
</dbReference>
<feature type="chain" id="PRO_5009909730" evidence="1">
    <location>
        <begin position="23"/>
        <end position="717"/>
    </location>
</feature>
<feature type="domain" description="PKD" evidence="2">
    <location>
        <begin position="468"/>
        <end position="508"/>
    </location>
</feature>
<dbReference type="PROSITE" id="PS50093">
    <property type="entry name" value="PKD"/>
    <property type="match status" value="1"/>
</dbReference>
<evidence type="ECO:0000259" key="2">
    <source>
        <dbReference type="PROSITE" id="PS50093"/>
    </source>
</evidence>
<dbReference type="RefSeq" id="WP_062184912.1">
    <property type="nucleotide sequence ID" value="NZ_BBXL01000033.1"/>
</dbReference>
<reference evidence="4" key="1">
    <citation type="submission" date="2016-11" db="EMBL/GenBank/DDBJ databases">
        <authorList>
            <person name="Varghese N."/>
            <person name="Submissions S."/>
        </authorList>
    </citation>
    <scope>NUCLEOTIDE SEQUENCE [LARGE SCALE GENOMIC DNA]</scope>
    <source>
        <strain evidence="4">DSM 27370</strain>
    </source>
</reference>
<keyword evidence="4" id="KW-1185">Reference proteome</keyword>
<dbReference type="InterPro" id="IPR000601">
    <property type="entry name" value="PKD_dom"/>
</dbReference>
<feature type="signal peptide" evidence="1">
    <location>
        <begin position="1"/>
        <end position="22"/>
    </location>
</feature>
<dbReference type="InterPro" id="IPR013783">
    <property type="entry name" value="Ig-like_fold"/>
</dbReference>
<keyword evidence="1" id="KW-0732">Signal</keyword>
<protein>
    <submittedName>
        <fullName evidence="3">Major paralogous domain-containing protein</fullName>
    </submittedName>
</protein>
<gene>
    <name evidence="3" type="ORF">SAMN05444362_109148</name>
</gene>
<dbReference type="AlphaFoldDB" id="A0A1M5E584"/>
<dbReference type="OrthoDB" id="993841at2"/>
<evidence type="ECO:0000256" key="1">
    <source>
        <dbReference type="SAM" id="SignalP"/>
    </source>
</evidence>
<dbReference type="SUPFAM" id="SSF49299">
    <property type="entry name" value="PKD domain"/>
    <property type="match status" value="1"/>
</dbReference>
<dbReference type="InterPro" id="IPR035986">
    <property type="entry name" value="PKD_dom_sf"/>
</dbReference>
<dbReference type="EMBL" id="FQUC01000009">
    <property type="protein sequence ID" value="SHF74231.1"/>
    <property type="molecule type" value="Genomic_DNA"/>
</dbReference>
<name>A0A1M5E584_9BACT</name>
<dbReference type="STRING" id="1346286.SAMN05444362_109148"/>
<organism evidence="3 4">
    <name type="scientific">Dysgonomonas macrotermitis</name>
    <dbReference type="NCBI Taxonomy" id="1346286"/>
    <lineage>
        <taxon>Bacteria</taxon>
        <taxon>Pseudomonadati</taxon>
        <taxon>Bacteroidota</taxon>
        <taxon>Bacteroidia</taxon>
        <taxon>Bacteroidales</taxon>
        <taxon>Dysgonomonadaceae</taxon>
        <taxon>Dysgonomonas</taxon>
    </lineage>
</organism>
<evidence type="ECO:0000313" key="4">
    <source>
        <dbReference type="Proteomes" id="UP000184480"/>
    </source>
</evidence>
<accession>A0A1M5E584</accession>
<proteinExistence type="predicted"/>
<dbReference type="Proteomes" id="UP000184480">
    <property type="component" value="Unassembled WGS sequence"/>
</dbReference>
<sequence>MKNIKKVLIVAFCILCSFALHAQKENYNWAFGANAGLSWSAPQNYTGTAVFGTTGGNVSLTGIPTNWRSAISTSEGCFSVSSFDGETMFYSDGMTIWNKNNVAMPNGTGLSGDASSAQSGIVIPYPGQGGKFIVFAVSLNKAGGLSYSVVDMSLDGGLGDVVIGQKNIPLTGVGGDFGEALTAVRHANYRDYWVVATARDAANIGTINVWKVDLNGVHTAAASSINTGATYAESWIGYMRFNSDGSKFWQGTGSSVAGSNTAPSGYVLANFNTNTGIFSNLKVKASPFGSSYGAEFSPSGQYIYTTHIGGSANAGVNYTSKLYVWNFDALMSAANISTVVPLKELTYTGLQAPATVINDLASNPIGVPLMGPDDRMYVSNAWTNSMFVIPNPDSNPADLKIYKLNHILDVGADGTGERNSWGLPVYAAMYFNVTLGMPASLCIEKSVTFDLGISGGAGGDALSRITIDWGDGSSLYTLTGPTLSTTYPISHIYEYSGSYVVTMTSYDSNDVRMESSGSTQTVTVSNCRMPVNPHVRSRMEGAGVLINGVYWAKANVDAPGTFASSPESPGMFYQWNRKTPWPVTGAVTGWDTSYSTADSWEPANDPSPEGWRVPTEEELERLYDRSKVSMAAKTINGVNGVEVTDLSTGASLFLPDLGYRSETDGSMETAGRYWSSSKYGDSSPTLAFIVQVFFSRGAMNWGNSHRASGLPIRSVAK</sequence>
<evidence type="ECO:0000313" key="3">
    <source>
        <dbReference type="EMBL" id="SHF74231.1"/>
    </source>
</evidence>